<evidence type="ECO:0000256" key="3">
    <source>
        <dbReference type="ARBA" id="ARBA00023002"/>
    </source>
</evidence>
<evidence type="ECO:0000259" key="4">
    <source>
        <dbReference type="Pfam" id="PF13460"/>
    </source>
</evidence>
<reference evidence="5 6" key="1">
    <citation type="journal article" date="2018" name="Mol. Biol. Evol.">
        <title>Broad Genomic Sampling Reveals a Smut Pathogenic Ancestry of the Fungal Clade Ustilaginomycotina.</title>
        <authorList>
            <person name="Kijpornyongpan T."/>
            <person name="Mondo S.J."/>
            <person name="Barry K."/>
            <person name="Sandor L."/>
            <person name="Lee J."/>
            <person name="Lipzen A."/>
            <person name="Pangilinan J."/>
            <person name="LaButti K."/>
            <person name="Hainaut M."/>
            <person name="Henrissat B."/>
            <person name="Grigoriev I.V."/>
            <person name="Spatafora J.W."/>
            <person name="Aime M.C."/>
        </authorList>
    </citation>
    <scope>NUCLEOTIDE SEQUENCE [LARGE SCALE GENOMIC DNA]</scope>
    <source>
        <strain evidence="5 6">MCA 3882</strain>
    </source>
</reference>
<keyword evidence="2" id="KW-0521">NADP</keyword>
<dbReference type="STRING" id="1280837.A0A316V4Z9"/>
<keyword evidence="6" id="KW-1185">Reference proteome</keyword>
<evidence type="ECO:0000313" key="5">
    <source>
        <dbReference type="EMBL" id="PWN31571.1"/>
    </source>
</evidence>
<dbReference type="PANTHER" id="PTHR47706">
    <property type="entry name" value="NMRA-LIKE FAMILY PROTEIN"/>
    <property type="match status" value="1"/>
</dbReference>
<dbReference type="GO" id="GO:0016491">
    <property type="term" value="F:oxidoreductase activity"/>
    <property type="evidence" value="ECO:0007669"/>
    <property type="project" value="UniProtKB-KW"/>
</dbReference>
<dbReference type="Gene3D" id="3.40.50.720">
    <property type="entry name" value="NAD(P)-binding Rossmann-like Domain"/>
    <property type="match status" value="1"/>
</dbReference>
<dbReference type="InterPro" id="IPR016040">
    <property type="entry name" value="NAD(P)-bd_dom"/>
</dbReference>
<evidence type="ECO:0000313" key="6">
    <source>
        <dbReference type="Proteomes" id="UP000245771"/>
    </source>
</evidence>
<feature type="domain" description="NAD(P)-binding" evidence="4">
    <location>
        <begin position="26"/>
        <end position="162"/>
    </location>
</feature>
<dbReference type="AlphaFoldDB" id="A0A316V4Z9"/>
<dbReference type="InterPro" id="IPR036291">
    <property type="entry name" value="NAD(P)-bd_dom_sf"/>
</dbReference>
<dbReference type="GeneID" id="37022366"/>
<dbReference type="Pfam" id="PF13460">
    <property type="entry name" value="NAD_binding_10"/>
    <property type="match status" value="1"/>
</dbReference>
<dbReference type="PANTHER" id="PTHR47706:SF7">
    <property type="entry name" value="CIPA-LIKE, PUTATIVE (AFU_ORTHOLOGUE AFUA_1G01630)-RELATED"/>
    <property type="match status" value="1"/>
</dbReference>
<dbReference type="InterPro" id="IPR051609">
    <property type="entry name" value="NmrA/Isoflavone_reductase-like"/>
</dbReference>
<dbReference type="SUPFAM" id="SSF51735">
    <property type="entry name" value="NAD(P)-binding Rossmann-fold domains"/>
    <property type="match status" value="1"/>
</dbReference>
<name>A0A316V4Z9_9BASI</name>
<dbReference type="InParanoid" id="A0A316V4Z9"/>
<evidence type="ECO:0000256" key="1">
    <source>
        <dbReference type="ARBA" id="ARBA00005725"/>
    </source>
</evidence>
<dbReference type="EMBL" id="KZ819607">
    <property type="protein sequence ID" value="PWN31571.1"/>
    <property type="molecule type" value="Genomic_DNA"/>
</dbReference>
<keyword evidence="3" id="KW-0560">Oxidoreductase</keyword>
<protein>
    <submittedName>
        <fullName evidence="5">NAD(P)-binding protein</fullName>
    </submittedName>
</protein>
<proteinExistence type="inferred from homology"/>
<dbReference type="OrthoDB" id="2826244at2759"/>
<comment type="similarity">
    <text evidence="1">Belongs to the NmrA-type oxidoreductase family. Isoflavone reductase subfamily.</text>
</comment>
<dbReference type="RefSeq" id="XP_025351873.1">
    <property type="nucleotide sequence ID" value="XM_025500585.1"/>
</dbReference>
<sequence length="350" mass="39180">MSQNTQYVKDQPAGFNNKIQNVAIIGASGQMGGHIVVELLKNPQFKITALTRKGSKSQMPEGIHNVVDVDYDQQQSIVDALKGQDILITTLATTAPRDLPNKLVDAAVEAGVRWYIPNDWGLDFSNNQSAKEETFIGVGKEQHNKYAHSKGLPWTAIGNGFWYEWSLSGGIQMFGIDIKSRKANFYGNGKVPQSTSTWRHSARAVATFLALPILPQDQNDTKVTMSKWRDAYLNVQSFHLDQRQMLDAVQKVTNTTDADWEINDANVQEIWKEGSDRLKQGDMTAFAVSLYSRTFFPDHPADNDEKCKEEMKLLGLAEDESLEDATKRTVQMAEGSYVQNFFAKLYTSGN</sequence>
<accession>A0A316V4Z9</accession>
<dbReference type="Proteomes" id="UP000245771">
    <property type="component" value="Unassembled WGS sequence"/>
</dbReference>
<evidence type="ECO:0000256" key="2">
    <source>
        <dbReference type="ARBA" id="ARBA00022857"/>
    </source>
</evidence>
<organism evidence="5 6">
    <name type="scientific">Meira miltonrushii</name>
    <dbReference type="NCBI Taxonomy" id="1280837"/>
    <lineage>
        <taxon>Eukaryota</taxon>
        <taxon>Fungi</taxon>
        <taxon>Dikarya</taxon>
        <taxon>Basidiomycota</taxon>
        <taxon>Ustilaginomycotina</taxon>
        <taxon>Exobasidiomycetes</taxon>
        <taxon>Exobasidiales</taxon>
        <taxon>Brachybasidiaceae</taxon>
        <taxon>Meira</taxon>
    </lineage>
</organism>
<gene>
    <name evidence="5" type="ORF">FA14DRAFT_175254</name>
</gene>